<dbReference type="CDD" id="cd15539">
    <property type="entry name" value="PHD1_AIRE"/>
    <property type="match status" value="1"/>
</dbReference>
<evidence type="ECO:0000256" key="1">
    <source>
        <dbReference type="ARBA" id="ARBA00004123"/>
    </source>
</evidence>
<feature type="region of interest" description="Disordered" evidence="7">
    <location>
        <begin position="414"/>
        <end position="510"/>
    </location>
</feature>
<dbReference type="Pfam" id="PF23209">
    <property type="entry name" value="IDM1_C"/>
    <property type="match status" value="1"/>
</dbReference>
<sequence>MKDCLRSGNLSAMPEKDKVYLSPEKNVDGVIDDGDCDLGNQEKGFELNSEERLVLISSDLELVEKSLGSSPKRSTEIERKTDELENAACSEDGDKGRRGRKRSRGDGNGCDEGDGVEVKKVKEEPLDGKVEIVGRVLRSRIAAIREGEKEKSGSGMEVALGQSGGIVVGKRNRGSGRVDKERIEMEKDESKGIIGEVRNKLKRKRGRPVKIKGENGSSKVVLGKEGKVAGFNKSRSHKFADNVKHEPNSNLSSERRLFGKELNSKRFSSAGKNKSGDLETEDNETSYGLRPKRVNAFNVEKKKRSKEGKINGKKEKVGPRRATEKQMLREQIMAMLLSSGWTIEYRPRISKEYNDAVYVSPEGRGYWSVTLAYRMLKQQFENGDGDGKYGKTSSSFTPIPEEVLNKLTRVTKKKKEREMKLKLKAEGGSNSDDGVIKKKSAKKKHGAENTSSVRHREKRNSCIRMGAKSLKGRMKEKSLLDEEDNSTGTSQKRVPKSVRSRKSQETQNRKRCALLVRSSKEGVGLDTDGYIPYYGKRTVLTWMIDLGTVPLNGKVRYMNRRKTRAMLEGRITRDGIHCDCCSEILPISKFETHAGSNRLCQPFENIILETGASLLQCQLDSWYKQEDSERKGFHLIDVGGEDPNDDTCGICGDGGDLICCDSCPSTFHQSCLDIQKFPSGDWHCVYCSCKFCGMVEGNNGQRVDNHDRAVPALLKCCLCEEKYHHLCIQDKDAINDASSRASFCGKKCQELFERLQKLLGVKHELEEGFSWTLLQRCDVGPDLSLSGMPQKVACNSKLAVALSVMDECFLPIVDHRSRINLIHNILYNCGSNFNRLNYSGFYTAILERSDEIISAASIRIHGNQLAEMPFIGTRHTYRRQGMCSRLLSAIESAFCSLNVEKLVIPAISELMQTWTSVFGFKPLEASKKQEMRNMNMLVFPGTDMLQKPLLKHHDSDENNAAAADLKSTELGKVCQTLHAEANKSDVSFSARPDVNISGEDSAPHTHHINDEAVAGESGSQLPDGSLNDTSDITSETVNFPEYAIDTKCNATHDNLEGANRTVINSQVSAYDAHEQNAQYTTEEINEYQNASGSIVPATHEKTGEWDSKLSQQSKCEVESKSFVVPCIVSEATDCEGRILHASMEGTETVASEEKREVDIVNNGLISHDEGSEHSADVNWPQDVAHVHGLQVSGENIDCHDSEAIIHMSHDAKNNKHHDSEHLQVTGCTLDADDDEVLGTHEVKNEVAVVAHMSGSLGEEIEVHSASVDANCHLLCGASVAATEPNFQSSCTSNGFCKSMKLTPVFDKSDLPGVESCVLSCPAGVSQNAASKVTVDDFHYLKEASTTQQTDFLFLDEDPDRSQVVTESSNELESDSQVDHTDVIQCNSESLCNSSSGSGVTLLCAPGGCNAGGTPEVIVLSNQAS</sequence>
<keyword evidence="4" id="KW-0862">Zinc</keyword>
<dbReference type="PANTHER" id="PTHR46309:SF1">
    <property type="entry name" value="PHD FINGER PROTEIN 12"/>
    <property type="match status" value="1"/>
</dbReference>
<dbReference type="PANTHER" id="PTHR46309">
    <property type="entry name" value="PHD FINGER PROTEIN 12"/>
    <property type="match status" value="1"/>
</dbReference>
<dbReference type="EMBL" id="JBBPBK010000007">
    <property type="protein sequence ID" value="KAK9280730.1"/>
    <property type="molecule type" value="Genomic_DNA"/>
</dbReference>
<evidence type="ECO:0000259" key="8">
    <source>
        <dbReference type="PROSITE" id="PS50016"/>
    </source>
</evidence>
<dbReference type="InterPro" id="IPR042163">
    <property type="entry name" value="PHF12"/>
</dbReference>
<gene>
    <name evidence="9" type="ORF">L1049_003618</name>
</gene>
<dbReference type="GO" id="GO:0003714">
    <property type="term" value="F:transcription corepressor activity"/>
    <property type="evidence" value="ECO:0007669"/>
    <property type="project" value="InterPro"/>
</dbReference>
<dbReference type="Pfam" id="PF22970">
    <property type="entry name" value="DUF7028"/>
    <property type="match status" value="1"/>
</dbReference>
<dbReference type="Proteomes" id="UP001415857">
    <property type="component" value="Unassembled WGS sequence"/>
</dbReference>
<keyword evidence="2" id="KW-0479">Metal-binding</keyword>
<dbReference type="Pfam" id="PF00628">
    <property type="entry name" value="PHD"/>
    <property type="match status" value="1"/>
</dbReference>
<dbReference type="InterPro" id="IPR019787">
    <property type="entry name" value="Znf_PHD-finger"/>
</dbReference>
<dbReference type="Gene3D" id="3.30.40.10">
    <property type="entry name" value="Zinc/RING finger domain, C3HC4 (zinc finger)"/>
    <property type="match status" value="1"/>
</dbReference>
<evidence type="ECO:0000313" key="10">
    <source>
        <dbReference type="Proteomes" id="UP001415857"/>
    </source>
</evidence>
<evidence type="ECO:0000256" key="5">
    <source>
        <dbReference type="ARBA" id="ARBA00023242"/>
    </source>
</evidence>
<feature type="compositionally biased region" description="Basic and acidic residues" evidence="7">
    <location>
        <begin position="416"/>
        <end position="425"/>
    </location>
</feature>
<dbReference type="SUPFAM" id="SSF57903">
    <property type="entry name" value="FYVE/PHD zinc finger"/>
    <property type="match status" value="1"/>
</dbReference>
<feature type="region of interest" description="Disordered" evidence="7">
    <location>
        <begin position="262"/>
        <end position="285"/>
    </location>
</feature>
<dbReference type="InterPro" id="IPR032308">
    <property type="entry name" value="TDBD"/>
</dbReference>
<feature type="domain" description="PHD-type" evidence="8">
    <location>
        <begin position="645"/>
        <end position="690"/>
    </location>
</feature>
<evidence type="ECO:0000256" key="6">
    <source>
        <dbReference type="PROSITE-ProRule" id="PRU00146"/>
    </source>
</evidence>
<feature type="region of interest" description="Disordered" evidence="7">
    <location>
        <begin position="65"/>
        <end position="116"/>
    </location>
</feature>
<proteinExistence type="predicted"/>
<dbReference type="InterPro" id="IPR056511">
    <property type="entry name" value="IDM1_C"/>
</dbReference>
<dbReference type="InterPro" id="IPR001965">
    <property type="entry name" value="Znf_PHD"/>
</dbReference>
<feature type="compositionally biased region" description="Basic and acidic residues" evidence="7">
    <location>
        <begin position="73"/>
        <end position="83"/>
    </location>
</feature>
<feature type="region of interest" description="Disordered" evidence="7">
    <location>
        <begin position="302"/>
        <end position="322"/>
    </location>
</feature>
<dbReference type="InterPro" id="IPR054292">
    <property type="entry name" value="DUF7028"/>
</dbReference>
<accession>A0AAP0RR79</accession>
<dbReference type="InterPro" id="IPR011011">
    <property type="entry name" value="Znf_FYVE_PHD"/>
</dbReference>
<dbReference type="GO" id="GO:0006357">
    <property type="term" value="P:regulation of transcription by RNA polymerase II"/>
    <property type="evidence" value="ECO:0007669"/>
    <property type="project" value="TreeGrafter"/>
</dbReference>
<keyword evidence="5" id="KW-0539">Nucleus</keyword>
<keyword evidence="10" id="KW-1185">Reference proteome</keyword>
<feature type="compositionally biased region" description="Basic and acidic residues" evidence="7">
    <location>
        <begin position="307"/>
        <end position="322"/>
    </location>
</feature>
<dbReference type="GO" id="GO:0008270">
    <property type="term" value="F:zinc ion binding"/>
    <property type="evidence" value="ECO:0007669"/>
    <property type="project" value="UniProtKB-KW"/>
</dbReference>
<comment type="caution">
    <text evidence="9">The sequence shown here is derived from an EMBL/GenBank/DDBJ whole genome shotgun (WGS) entry which is preliminary data.</text>
</comment>
<dbReference type="PROSITE" id="PS50016">
    <property type="entry name" value="ZF_PHD_2"/>
    <property type="match status" value="1"/>
</dbReference>
<keyword evidence="3 6" id="KW-0863">Zinc-finger</keyword>
<dbReference type="SMART" id="SM00249">
    <property type="entry name" value="PHD"/>
    <property type="match status" value="2"/>
</dbReference>
<dbReference type="Pfam" id="PF16135">
    <property type="entry name" value="TDBD"/>
    <property type="match status" value="1"/>
</dbReference>
<organism evidence="9 10">
    <name type="scientific">Liquidambar formosana</name>
    <name type="common">Formosan gum</name>
    <dbReference type="NCBI Taxonomy" id="63359"/>
    <lineage>
        <taxon>Eukaryota</taxon>
        <taxon>Viridiplantae</taxon>
        <taxon>Streptophyta</taxon>
        <taxon>Embryophyta</taxon>
        <taxon>Tracheophyta</taxon>
        <taxon>Spermatophyta</taxon>
        <taxon>Magnoliopsida</taxon>
        <taxon>eudicotyledons</taxon>
        <taxon>Gunneridae</taxon>
        <taxon>Pentapetalae</taxon>
        <taxon>Saxifragales</taxon>
        <taxon>Altingiaceae</taxon>
        <taxon>Liquidambar</taxon>
    </lineage>
</organism>
<comment type="subcellular location">
    <subcellularLocation>
        <location evidence="1">Nucleus</location>
    </subcellularLocation>
</comment>
<reference evidence="9 10" key="1">
    <citation type="journal article" date="2024" name="Plant J.">
        <title>Genome sequences and population genomics reveal climatic adaptation and genomic divergence between two closely related sweetgum species.</title>
        <authorList>
            <person name="Xu W.Q."/>
            <person name="Ren C.Q."/>
            <person name="Zhang X.Y."/>
            <person name="Comes H.P."/>
            <person name="Liu X.H."/>
            <person name="Li Y.G."/>
            <person name="Kettle C.J."/>
            <person name="Jalonen R."/>
            <person name="Gaisberger H."/>
            <person name="Ma Y.Z."/>
            <person name="Qiu Y.X."/>
        </authorList>
    </citation>
    <scope>NUCLEOTIDE SEQUENCE [LARGE SCALE GENOMIC DNA]</scope>
    <source>
        <strain evidence="9">Hangzhou</strain>
    </source>
</reference>
<protein>
    <recommendedName>
        <fullName evidence="8">PHD-type domain-containing protein</fullName>
    </recommendedName>
</protein>
<evidence type="ECO:0000256" key="3">
    <source>
        <dbReference type="ARBA" id="ARBA00022771"/>
    </source>
</evidence>
<evidence type="ECO:0000256" key="4">
    <source>
        <dbReference type="ARBA" id="ARBA00022833"/>
    </source>
</evidence>
<evidence type="ECO:0000256" key="7">
    <source>
        <dbReference type="SAM" id="MobiDB-lite"/>
    </source>
</evidence>
<dbReference type="GO" id="GO:0005634">
    <property type="term" value="C:nucleus"/>
    <property type="evidence" value="ECO:0007669"/>
    <property type="project" value="UniProtKB-SubCell"/>
</dbReference>
<dbReference type="SUPFAM" id="SSF55729">
    <property type="entry name" value="Acyl-CoA N-acyltransferases (Nat)"/>
    <property type="match status" value="1"/>
</dbReference>
<evidence type="ECO:0000313" key="9">
    <source>
        <dbReference type="EMBL" id="KAK9280730.1"/>
    </source>
</evidence>
<name>A0AAP0RR79_LIQFO</name>
<dbReference type="InterPro" id="IPR016181">
    <property type="entry name" value="Acyl_CoA_acyltransferase"/>
</dbReference>
<dbReference type="InterPro" id="IPR013083">
    <property type="entry name" value="Znf_RING/FYVE/PHD"/>
</dbReference>
<evidence type="ECO:0000256" key="2">
    <source>
        <dbReference type="ARBA" id="ARBA00022723"/>
    </source>
</evidence>